<reference evidence="11 12" key="1">
    <citation type="submission" date="2024-09" db="EMBL/GenBank/DDBJ databases">
        <title>A chromosome-level genome assembly of Gray's grenadier anchovy, Coilia grayii.</title>
        <authorList>
            <person name="Fu Z."/>
        </authorList>
    </citation>
    <scope>NUCLEOTIDE SEQUENCE [LARGE SCALE GENOMIC DNA]</scope>
    <source>
        <strain evidence="11">G4</strain>
        <tissue evidence="11">Muscle</tissue>
    </source>
</reference>
<evidence type="ECO:0000256" key="5">
    <source>
        <dbReference type="ARBA" id="ARBA00022729"/>
    </source>
</evidence>
<proteinExistence type="predicted"/>
<evidence type="ECO:0000256" key="9">
    <source>
        <dbReference type="SAM" id="Phobius"/>
    </source>
</evidence>
<evidence type="ECO:0000256" key="3">
    <source>
        <dbReference type="ARBA" id="ARBA00022553"/>
    </source>
</evidence>
<dbReference type="Pfam" id="PF16959">
    <property type="entry name" value="Collectrin"/>
    <property type="match status" value="1"/>
</dbReference>
<keyword evidence="7 9" id="KW-0472">Membrane</keyword>
<dbReference type="InterPro" id="IPR042944">
    <property type="entry name" value="Collectrin"/>
</dbReference>
<dbReference type="InterPro" id="IPR031588">
    <property type="entry name" value="Collectrin_dom"/>
</dbReference>
<keyword evidence="4 9" id="KW-0812">Transmembrane</keyword>
<sequence length="158" mass="17670">MSSAQIRLGTHFCFQYAWNENELYLFKAAVAYAMRQYYFTENGQQVNFTPENVETCNVTERVSFFFRVTDPKAAASIIPKADVEAAIRLSRGHINSAFLLSNDTLEFVGILSTLAPPIEPPVQVWLIVFGVVMGFVACVGVSSHRQRVSGQEEKIKKG</sequence>
<keyword evidence="12" id="KW-1185">Reference proteome</keyword>
<comment type="subcellular location">
    <subcellularLocation>
        <location evidence="1">Cell membrane</location>
        <topology evidence="1">Single-pass type I membrane protein</topology>
    </subcellularLocation>
</comment>
<evidence type="ECO:0000256" key="2">
    <source>
        <dbReference type="ARBA" id="ARBA00022475"/>
    </source>
</evidence>
<evidence type="ECO:0000256" key="4">
    <source>
        <dbReference type="ARBA" id="ARBA00022692"/>
    </source>
</evidence>
<dbReference type="PANTHER" id="PTHR46884:SF1">
    <property type="entry name" value="COLLECTRIN"/>
    <property type="match status" value="1"/>
</dbReference>
<name>A0ABD1JRL8_9TELE</name>
<gene>
    <name evidence="11" type="ORF">ACEWY4_014204</name>
</gene>
<dbReference type="PROSITE" id="PS52010">
    <property type="entry name" value="COLLECTRIN_LIKE"/>
    <property type="match status" value="1"/>
</dbReference>
<comment type="caution">
    <text evidence="11">The sequence shown here is derived from an EMBL/GenBank/DDBJ whole genome shotgun (WGS) entry which is preliminary data.</text>
</comment>
<dbReference type="GO" id="GO:0005886">
    <property type="term" value="C:plasma membrane"/>
    <property type="evidence" value="ECO:0007669"/>
    <property type="project" value="UniProtKB-SubCell"/>
</dbReference>
<evidence type="ECO:0000256" key="1">
    <source>
        <dbReference type="ARBA" id="ARBA00004251"/>
    </source>
</evidence>
<evidence type="ECO:0000313" key="11">
    <source>
        <dbReference type="EMBL" id="KAL2089516.1"/>
    </source>
</evidence>
<organism evidence="11 12">
    <name type="scientific">Coilia grayii</name>
    <name type="common">Gray's grenadier anchovy</name>
    <dbReference type="NCBI Taxonomy" id="363190"/>
    <lineage>
        <taxon>Eukaryota</taxon>
        <taxon>Metazoa</taxon>
        <taxon>Chordata</taxon>
        <taxon>Craniata</taxon>
        <taxon>Vertebrata</taxon>
        <taxon>Euteleostomi</taxon>
        <taxon>Actinopterygii</taxon>
        <taxon>Neopterygii</taxon>
        <taxon>Teleostei</taxon>
        <taxon>Clupei</taxon>
        <taxon>Clupeiformes</taxon>
        <taxon>Clupeoidei</taxon>
        <taxon>Engraulidae</taxon>
        <taxon>Coilinae</taxon>
        <taxon>Coilia</taxon>
    </lineage>
</organism>
<keyword evidence="3" id="KW-0597">Phosphoprotein</keyword>
<keyword evidence="2" id="KW-1003">Cell membrane</keyword>
<keyword evidence="8" id="KW-0325">Glycoprotein</keyword>
<feature type="transmembrane region" description="Helical" evidence="9">
    <location>
        <begin position="122"/>
        <end position="141"/>
    </location>
</feature>
<feature type="domain" description="Collectrin-like" evidence="10">
    <location>
        <begin position="1"/>
        <end position="158"/>
    </location>
</feature>
<dbReference type="PANTHER" id="PTHR46884">
    <property type="entry name" value="COLLECTRIN"/>
    <property type="match status" value="1"/>
</dbReference>
<keyword evidence="5" id="KW-0732">Signal</keyword>
<dbReference type="Proteomes" id="UP001591681">
    <property type="component" value="Unassembled WGS sequence"/>
</dbReference>
<keyword evidence="6 9" id="KW-1133">Transmembrane helix</keyword>
<evidence type="ECO:0000256" key="7">
    <source>
        <dbReference type="ARBA" id="ARBA00023136"/>
    </source>
</evidence>
<protein>
    <recommendedName>
        <fullName evidence="10">Collectrin-like domain-containing protein</fullName>
    </recommendedName>
</protein>
<evidence type="ECO:0000313" key="12">
    <source>
        <dbReference type="Proteomes" id="UP001591681"/>
    </source>
</evidence>
<evidence type="ECO:0000256" key="6">
    <source>
        <dbReference type="ARBA" id="ARBA00022989"/>
    </source>
</evidence>
<accession>A0ABD1JRL8</accession>
<evidence type="ECO:0000259" key="10">
    <source>
        <dbReference type="PROSITE" id="PS52010"/>
    </source>
</evidence>
<dbReference type="EMBL" id="JBHFQA010000012">
    <property type="protein sequence ID" value="KAL2089516.1"/>
    <property type="molecule type" value="Genomic_DNA"/>
</dbReference>
<dbReference type="AlphaFoldDB" id="A0ABD1JRL8"/>
<evidence type="ECO:0000256" key="8">
    <source>
        <dbReference type="ARBA" id="ARBA00023180"/>
    </source>
</evidence>